<comment type="subcellular location">
    <subcellularLocation>
        <location evidence="2">Cytoplasm</location>
    </subcellularLocation>
    <subcellularLocation>
        <location evidence="1">Nucleus</location>
    </subcellularLocation>
</comment>
<dbReference type="PANTHER" id="PTHR31250">
    <property type="entry name" value="IQ DOMAIN-CONTAINING PROTEIN IQM3"/>
    <property type="match status" value="1"/>
</dbReference>
<sequence>MDPSIAEVQEEKEHEIVKKYKHVDREQDVKEKELQREQSAAARILQRTYRGHRARRELRGLSLDPTTRWVEAVKEAQYLELTTPRRRSSARPSDSLNHSTLDARQNWSRIGKIARRAGGDEESSLSSSLSDNDASSPTQKEARRRKRLAAKQERNKSAKQMDLSYFLEMIDVKHRYGSNLRKYHAEWQSRPTKENFFYWLDQGEGKDVKVEKCSRERLEHMQVRYLGREERRFYEVVVDGEGKLCWRKDGVRVDTSDEWRDSIKGIVRVDDPMPAWAHRPAILKGSSESSGVDSEGDQNVSLPASPVQERKQPLPMSEVMKEKEPETPKSTTSRHQSLHDLFRRPSEVKGEEKKEKKKKKKKKKKQKWIFVADVHNNLYIGIKDSGAFQHSSFLHGARASAAGLITVKDGQLRILQPRSGHYKTPSHNLHILIKSLQSRHVDMSRTAVGSTYAAMVGIETFMKSRGKIRKLKEGFGSLTFKDKDKEKEKEKEGI</sequence>
<reference evidence="6 7" key="1">
    <citation type="submission" date="2024-09" db="EMBL/GenBank/DDBJ databases">
        <title>Rethinking Asexuality: The Enigmatic Case of Functional Sexual Genes in Lepraria (Stereocaulaceae).</title>
        <authorList>
            <person name="Doellman M."/>
            <person name="Sun Y."/>
            <person name="Barcenas-Pena A."/>
            <person name="Lumbsch H.T."/>
            <person name="Grewe F."/>
        </authorList>
    </citation>
    <scope>NUCLEOTIDE SEQUENCE [LARGE SCALE GENOMIC DNA]</scope>
    <source>
        <strain evidence="6 7">Grewe 0041</strain>
    </source>
</reference>
<evidence type="ECO:0000256" key="3">
    <source>
        <dbReference type="ARBA" id="ARBA00022490"/>
    </source>
</evidence>
<evidence type="ECO:0000256" key="4">
    <source>
        <dbReference type="ARBA" id="ARBA00023242"/>
    </source>
</evidence>
<feature type="region of interest" description="Disordered" evidence="5">
    <location>
        <begin position="115"/>
        <end position="156"/>
    </location>
</feature>
<dbReference type="CDD" id="cd23767">
    <property type="entry name" value="IQCD"/>
    <property type="match status" value="1"/>
</dbReference>
<feature type="compositionally biased region" description="Low complexity" evidence="5">
    <location>
        <begin position="124"/>
        <end position="136"/>
    </location>
</feature>
<gene>
    <name evidence="6" type="ORF">ABVK25_002245</name>
</gene>
<dbReference type="PANTHER" id="PTHR31250:SF27">
    <property type="entry name" value="IQ DOMAIN-CONTAINING PROTEIN IQM5"/>
    <property type="match status" value="1"/>
</dbReference>
<dbReference type="PROSITE" id="PS50096">
    <property type="entry name" value="IQ"/>
    <property type="match status" value="1"/>
</dbReference>
<evidence type="ECO:0000313" key="7">
    <source>
        <dbReference type="Proteomes" id="UP001590951"/>
    </source>
</evidence>
<name>A0ABR4BHA2_9LECA</name>
<keyword evidence="3" id="KW-0963">Cytoplasm</keyword>
<comment type="caution">
    <text evidence="6">The sequence shown here is derived from an EMBL/GenBank/DDBJ whole genome shotgun (WGS) entry which is preliminary data.</text>
</comment>
<feature type="region of interest" description="Disordered" evidence="5">
    <location>
        <begin position="83"/>
        <end position="102"/>
    </location>
</feature>
<protein>
    <submittedName>
        <fullName evidence="6">Uncharacterized protein</fullName>
    </submittedName>
</protein>
<accession>A0ABR4BHA2</accession>
<dbReference type="InterPro" id="IPR044159">
    <property type="entry name" value="IQM"/>
</dbReference>
<evidence type="ECO:0000256" key="5">
    <source>
        <dbReference type="SAM" id="MobiDB-lite"/>
    </source>
</evidence>
<evidence type="ECO:0000313" key="6">
    <source>
        <dbReference type="EMBL" id="KAL2057192.1"/>
    </source>
</evidence>
<feature type="region of interest" description="Disordered" evidence="5">
    <location>
        <begin position="284"/>
        <end position="366"/>
    </location>
</feature>
<feature type="compositionally biased region" description="Basic residues" evidence="5">
    <location>
        <begin position="355"/>
        <end position="366"/>
    </location>
</feature>
<feature type="compositionally biased region" description="Basic and acidic residues" evidence="5">
    <location>
        <begin position="337"/>
        <end position="354"/>
    </location>
</feature>
<evidence type="ECO:0000256" key="2">
    <source>
        <dbReference type="ARBA" id="ARBA00004496"/>
    </source>
</evidence>
<dbReference type="EMBL" id="JBHFEH010000005">
    <property type="protein sequence ID" value="KAL2057192.1"/>
    <property type="molecule type" value="Genomic_DNA"/>
</dbReference>
<keyword evidence="4" id="KW-0539">Nucleus</keyword>
<keyword evidence="7" id="KW-1185">Reference proteome</keyword>
<proteinExistence type="predicted"/>
<organism evidence="6 7">
    <name type="scientific">Lepraria finkii</name>
    <dbReference type="NCBI Taxonomy" id="1340010"/>
    <lineage>
        <taxon>Eukaryota</taxon>
        <taxon>Fungi</taxon>
        <taxon>Dikarya</taxon>
        <taxon>Ascomycota</taxon>
        <taxon>Pezizomycotina</taxon>
        <taxon>Lecanoromycetes</taxon>
        <taxon>OSLEUM clade</taxon>
        <taxon>Lecanoromycetidae</taxon>
        <taxon>Lecanorales</taxon>
        <taxon>Lecanorineae</taxon>
        <taxon>Stereocaulaceae</taxon>
        <taxon>Lepraria</taxon>
    </lineage>
</organism>
<evidence type="ECO:0000256" key="1">
    <source>
        <dbReference type="ARBA" id="ARBA00004123"/>
    </source>
</evidence>
<dbReference type="Proteomes" id="UP001590951">
    <property type="component" value="Unassembled WGS sequence"/>
</dbReference>